<gene>
    <name evidence="2" type="ORF">GCM10010412_032290</name>
</gene>
<sequence length="290" mass="33043">MDPRAFPPRLVLDPSLPPEVSAQLRAGAHLMRMARAGQQHEPVRHTGLLFVLPGFLLLVWMVTGTAGMIVAMAAMSLISLLRWMATDETNRTARRRLKLAYDHADRYVLPEDLDYPCQVLLRRAQDAADTIMGSEVHRAGLIDSIDNRVSLPEEVWQIARRLAKLSRMHEEHRRIVPSDLPRNLRAAFAPYTGALDQAWTSLSQRVRSLEEYALQVLRADDVYQAHRRLEMLAARTPDYQRLLAENVRDDLALPHIQQLADQARHVRVLFEESIQEARRAAGHLLRTPLS</sequence>
<keyword evidence="1" id="KW-0812">Transmembrane</keyword>
<evidence type="ECO:0000313" key="2">
    <source>
        <dbReference type="EMBL" id="GAA2660058.1"/>
    </source>
</evidence>
<evidence type="ECO:0000256" key="1">
    <source>
        <dbReference type="SAM" id="Phobius"/>
    </source>
</evidence>
<name>A0ABP6E4W4_9ACTN</name>
<dbReference type="EMBL" id="BAAATE010000007">
    <property type="protein sequence ID" value="GAA2660058.1"/>
    <property type="molecule type" value="Genomic_DNA"/>
</dbReference>
<evidence type="ECO:0008006" key="4">
    <source>
        <dbReference type="Google" id="ProtNLM"/>
    </source>
</evidence>
<evidence type="ECO:0000313" key="3">
    <source>
        <dbReference type="Proteomes" id="UP001501666"/>
    </source>
</evidence>
<comment type="caution">
    <text evidence="2">The sequence shown here is derived from an EMBL/GenBank/DDBJ whole genome shotgun (WGS) entry which is preliminary data.</text>
</comment>
<keyword evidence="3" id="KW-1185">Reference proteome</keyword>
<protein>
    <recommendedName>
        <fullName evidence="4">5-bromo-4-chloroindolyl phosphate hydrolysis protein</fullName>
    </recommendedName>
</protein>
<keyword evidence="1" id="KW-0472">Membrane</keyword>
<dbReference type="Proteomes" id="UP001501666">
    <property type="component" value="Unassembled WGS sequence"/>
</dbReference>
<reference evidence="3" key="1">
    <citation type="journal article" date="2019" name="Int. J. Syst. Evol. Microbiol.">
        <title>The Global Catalogue of Microorganisms (GCM) 10K type strain sequencing project: providing services to taxonomists for standard genome sequencing and annotation.</title>
        <authorList>
            <consortium name="The Broad Institute Genomics Platform"/>
            <consortium name="The Broad Institute Genome Sequencing Center for Infectious Disease"/>
            <person name="Wu L."/>
            <person name="Ma J."/>
        </authorList>
    </citation>
    <scope>NUCLEOTIDE SEQUENCE [LARGE SCALE GENOMIC DNA]</scope>
    <source>
        <strain evidence="3">JCM 6835</strain>
    </source>
</reference>
<keyword evidence="1" id="KW-1133">Transmembrane helix</keyword>
<organism evidence="2 3">
    <name type="scientific">Nonomuraea recticatena</name>
    <dbReference type="NCBI Taxonomy" id="46178"/>
    <lineage>
        <taxon>Bacteria</taxon>
        <taxon>Bacillati</taxon>
        <taxon>Actinomycetota</taxon>
        <taxon>Actinomycetes</taxon>
        <taxon>Streptosporangiales</taxon>
        <taxon>Streptosporangiaceae</taxon>
        <taxon>Nonomuraea</taxon>
    </lineage>
</organism>
<proteinExistence type="predicted"/>
<accession>A0ABP6E4W4</accession>
<feature type="transmembrane region" description="Helical" evidence="1">
    <location>
        <begin position="68"/>
        <end position="85"/>
    </location>
</feature>